<evidence type="ECO:0000313" key="1">
    <source>
        <dbReference type="EMBL" id="OPJ64436.1"/>
    </source>
</evidence>
<dbReference type="STRING" id="1450648.CLORY_06300"/>
<dbReference type="AlphaFoldDB" id="A0A1V4IWV5"/>
<dbReference type="RefSeq" id="WP_079422087.1">
    <property type="nucleotide sequence ID" value="NZ_MZGV01000004.1"/>
</dbReference>
<gene>
    <name evidence="1" type="ORF">CLORY_06300</name>
</gene>
<dbReference type="EMBL" id="MZGV01000004">
    <property type="protein sequence ID" value="OPJ64436.1"/>
    <property type="molecule type" value="Genomic_DNA"/>
</dbReference>
<reference evidence="1 2" key="1">
    <citation type="submission" date="2017-03" db="EMBL/GenBank/DDBJ databases">
        <title>Genome sequence of Clostridium oryzae DSM 28571.</title>
        <authorList>
            <person name="Poehlein A."/>
            <person name="Daniel R."/>
        </authorList>
    </citation>
    <scope>NUCLEOTIDE SEQUENCE [LARGE SCALE GENOMIC DNA]</scope>
    <source>
        <strain evidence="1 2">DSM 28571</strain>
    </source>
</reference>
<evidence type="ECO:0008006" key="3">
    <source>
        <dbReference type="Google" id="ProtNLM"/>
    </source>
</evidence>
<dbReference type="OrthoDB" id="2607391at2"/>
<accession>A0A1V4IWV5</accession>
<comment type="caution">
    <text evidence="1">The sequence shown here is derived from an EMBL/GenBank/DDBJ whole genome shotgun (WGS) entry which is preliminary data.</text>
</comment>
<dbReference type="Proteomes" id="UP000190080">
    <property type="component" value="Unassembled WGS sequence"/>
</dbReference>
<keyword evidence="2" id="KW-1185">Reference proteome</keyword>
<name>A0A1V4IWV5_9CLOT</name>
<protein>
    <recommendedName>
        <fullName evidence="3">GAF domain-containing protein</fullName>
    </recommendedName>
</protein>
<organism evidence="1 2">
    <name type="scientific">Clostridium oryzae</name>
    <dbReference type="NCBI Taxonomy" id="1450648"/>
    <lineage>
        <taxon>Bacteria</taxon>
        <taxon>Bacillati</taxon>
        <taxon>Bacillota</taxon>
        <taxon>Clostridia</taxon>
        <taxon>Eubacteriales</taxon>
        <taxon>Clostridiaceae</taxon>
        <taxon>Clostridium</taxon>
    </lineage>
</organism>
<proteinExistence type="predicted"/>
<sequence length="152" mass="17789">MKVFSELKERLKEIIKVDEFAYLTVKDEVQAFAFYKADSELFSLAEWKKFHQEDYPTIIAKSPVLVDLVKNKKYVAVENTHALEVPQKEFQILNIYSIYLFPVLHNNLVVGFVDIAYIGDYYIIDKGTLDKIQCLVCEYSEKILQTVEEYSK</sequence>
<evidence type="ECO:0000313" key="2">
    <source>
        <dbReference type="Proteomes" id="UP000190080"/>
    </source>
</evidence>